<evidence type="ECO:0000256" key="1">
    <source>
        <dbReference type="SAM" id="Phobius"/>
    </source>
</evidence>
<organism evidence="2">
    <name type="scientific">Schistosoma curassoni</name>
    <dbReference type="NCBI Taxonomy" id="6186"/>
    <lineage>
        <taxon>Eukaryota</taxon>
        <taxon>Metazoa</taxon>
        <taxon>Spiralia</taxon>
        <taxon>Lophotrochozoa</taxon>
        <taxon>Platyhelminthes</taxon>
        <taxon>Trematoda</taxon>
        <taxon>Digenea</taxon>
        <taxon>Strigeidida</taxon>
        <taxon>Schistosomatoidea</taxon>
        <taxon>Schistosomatidae</taxon>
        <taxon>Schistosoma</taxon>
    </lineage>
</organism>
<accession>A0A183KGD0</accession>
<keyword evidence="1" id="KW-0472">Membrane</keyword>
<name>A0A183KGD0_9TREM</name>
<proteinExistence type="predicted"/>
<keyword evidence="1" id="KW-1133">Transmembrane helix</keyword>
<reference evidence="2" key="1">
    <citation type="submission" date="2016-06" db="UniProtKB">
        <authorList>
            <consortium name="WormBaseParasite"/>
        </authorList>
    </citation>
    <scope>IDENTIFICATION</scope>
</reference>
<dbReference type="WBParaSite" id="SCUD_0001408001-mRNA-1">
    <property type="protein sequence ID" value="SCUD_0001408001-mRNA-1"/>
    <property type="gene ID" value="SCUD_0001408001"/>
</dbReference>
<protein>
    <submittedName>
        <fullName evidence="2">Secreted protein</fullName>
    </submittedName>
</protein>
<keyword evidence="1" id="KW-0812">Transmembrane</keyword>
<sequence length="85" mass="9841">MELDLMHEIVDIMLDLVLMMMYSLHGLVMNALLVKEVLQLFISYIVSNSTNLCKMTKISAHVLIFNRLFVIRISNRLVIVGIEEF</sequence>
<dbReference type="AlphaFoldDB" id="A0A183KGD0"/>
<feature type="transmembrane region" description="Helical" evidence="1">
    <location>
        <begin position="12"/>
        <end position="34"/>
    </location>
</feature>
<evidence type="ECO:0000313" key="2">
    <source>
        <dbReference type="WBParaSite" id="SCUD_0001408001-mRNA-1"/>
    </source>
</evidence>